<dbReference type="SUPFAM" id="SSF51338">
    <property type="entry name" value="Composite domain of metallo-dependent hydrolases"/>
    <property type="match status" value="1"/>
</dbReference>
<sequence length="351" mass="37876">MKKTNITNVLIFDGEKVTGPGSVVIEGGLIGDDATGAETIDGTGCMIMPGLIDTHVHIAKESELRNCTKFGVTTVCDLGAYPKQLFEEMKSVQGTTEYLSSGLAAFPPQSMHAHFHAKLDKDMSLKGEEDAADWVSARVAEGVDFIKIIADEPGFSQACLDKLVAESKAAGKITIAHGTHYTAYERSLKAGFDILTHVPLEKPLDETIVGRMVAQRTVSSPTLAMMKLMVDNDHFTLPDADYENCLRGVAAMYEAGVPILVGTDSNLMDMPIHHGSGLHDEMALLVEAGLSPIDVLKGATSLAAHHFRLRDRGRIVVGLKADLVLVEGNPTKIISDSKRIRAVWKDGVKQR</sequence>
<dbReference type="eggNOG" id="ENOG502SK4S">
    <property type="taxonomic scope" value="Eukaryota"/>
</dbReference>
<dbReference type="Proteomes" id="UP000030651">
    <property type="component" value="Unassembled WGS sequence"/>
</dbReference>
<dbReference type="KEGG" id="pfy:PFICI_09381"/>
<keyword evidence="3" id="KW-1185">Reference proteome</keyword>
<evidence type="ECO:0000313" key="3">
    <source>
        <dbReference type="Proteomes" id="UP000030651"/>
    </source>
</evidence>
<dbReference type="PANTHER" id="PTHR43135">
    <property type="entry name" value="ALPHA-D-RIBOSE 1-METHYLPHOSPHONATE 5-TRIPHOSPHATE DIPHOSPHATASE"/>
    <property type="match status" value="1"/>
</dbReference>
<dbReference type="OrthoDB" id="5595695at2759"/>
<dbReference type="Gene3D" id="1.20.58.520">
    <property type="entry name" value="Amidohydrolase"/>
    <property type="match status" value="1"/>
</dbReference>
<dbReference type="GO" id="GO:0016810">
    <property type="term" value="F:hydrolase activity, acting on carbon-nitrogen (but not peptide) bonds"/>
    <property type="evidence" value="ECO:0007669"/>
    <property type="project" value="InterPro"/>
</dbReference>
<dbReference type="PANTHER" id="PTHR43135:SF3">
    <property type="entry name" value="ALPHA-D-RIBOSE 1-METHYLPHOSPHONATE 5-TRIPHOSPHATE DIPHOSPHATASE"/>
    <property type="match status" value="1"/>
</dbReference>
<dbReference type="HOGENOM" id="CLU_023620_6_1_1"/>
<dbReference type="OMA" id="FWNSHVH"/>
<dbReference type="InterPro" id="IPR051781">
    <property type="entry name" value="Metallo-dep_Hydrolase"/>
</dbReference>
<name>W3X058_PESFW</name>
<gene>
    <name evidence="2" type="ORF">PFICI_09381</name>
</gene>
<proteinExistence type="predicted"/>
<dbReference type="InterPro" id="IPR006680">
    <property type="entry name" value="Amidohydro-rel"/>
</dbReference>
<dbReference type="RefSeq" id="XP_007836153.1">
    <property type="nucleotide sequence ID" value="XM_007837962.1"/>
</dbReference>
<dbReference type="SUPFAM" id="SSF51556">
    <property type="entry name" value="Metallo-dependent hydrolases"/>
    <property type="match status" value="1"/>
</dbReference>
<dbReference type="Gene3D" id="3.30.110.90">
    <property type="entry name" value="Amidohydrolase"/>
    <property type="match status" value="1"/>
</dbReference>
<dbReference type="Gene3D" id="2.30.40.10">
    <property type="entry name" value="Urease, subunit C, domain 1"/>
    <property type="match status" value="1"/>
</dbReference>
<dbReference type="Gene3D" id="3.40.50.10910">
    <property type="entry name" value="Amidohydrolase"/>
    <property type="match status" value="1"/>
</dbReference>
<dbReference type="InParanoid" id="W3X058"/>
<protein>
    <recommendedName>
        <fullName evidence="1">Amidohydrolase-related domain-containing protein</fullName>
    </recommendedName>
</protein>
<dbReference type="STRING" id="1229662.W3X058"/>
<evidence type="ECO:0000259" key="1">
    <source>
        <dbReference type="Pfam" id="PF01979"/>
    </source>
</evidence>
<dbReference type="InterPro" id="IPR011059">
    <property type="entry name" value="Metal-dep_hydrolase_composite"/>
</dbReference>
<dbReference type="AlphaFoldDB" id="W3X058"/>
<dbReference type="EMBL" id="KI912114">
    <property type="protein sequence ID" value="ETS79528.1"/>
    <property type="molecule type" value="Genomic_DNA"/>
</dbReference>
<reference evidence="3" key="1">
    <citation type="journal article" date="2015" name="BMC Genomics">
        <title>Genomic and transcriptomic analysis of the endophytic fungus Pestalotiopsis fici reveals its lifestyle and high potential for synthesis of natural products.</title>
        <authorList>
            <person name="Wang X."/>
            <person name="Zhang X."/>
            <person name="Liu L."/>
            <person name="Xiang M."/>
            <person name="Wang W."/>
            <person name="Sun X."/>
            <person name="Che Y."/>
            <person name="Guo L."/>
            <person name="Liu G."/>
            <person name="Guo L."/>
            <person name="Wang C."/>
            <person name="Yin W.B."/>
            <person name="Stadler M."/>
            <person name="Zhang X."/>
            <person name="Liu X."/>
        </authorList>
    </citation>
    <scope>NUCLEOTIDE SEQUENCE [LARGE SCALE GENOMIC DNA]</scope>
    <source>
        <strain evidence="3">W106-1 / CGMCC3.15140</strain>
    </source>
</reference>
<accession>W3X058</accession>
<dbReference type="GeneID" id="19274394"/>
<feature type="domain" description="Amidohydrolase-related" evidence="1">
    <location>
        <begin position="46"/>
        <end position="347"/>
    </location>
</feature>
<dbReference type="InterPro" id="IPR032466">
    <property type="entry name" value="Metal_Hydrolase"/>
</dbReference>
<dbReference type="Pfam" id="PF01979">
    <property type="entry name" value="Amidohydro_1"/>
    <property type="match status" value="1"/>
</dbReference>
<organism evidence="2 3">
    <name type="scientific">Pestalotiopsis fici (strain W106-1 / CGMCC3.15140)</name>
    <dbReference type="NCBI Taxonomy" id="1229662"/>
    <lineage>
        <taxon>Eukaryota</taxon>
        <taxon>Fungi</taxon>
        <taxon>Dikarya</taxon>
        <taxon>Ascomycota</taxon>
        <taxon>Pezizomycotina</taxon>
        <taxon>Sordariomycetes</taxon>
        <taxon>Xylariomycetidae</taxon>
        <taxon>Amphisphaeriales</taxon>
        <taxon>Sporocadaceae</taxon>
        <taxon>Pestalotiopsis</taxon>
    </lineage>
</organism>
<evidence type="ECO:0000313" key="2">
    <source>
        <dbReference type="EMBL" id="ETS79528.1"/>
    </source>
</evidence>